<proteinExistence type="predicted"/>
<evidence type="ECO:0000313" key="1">
    <source>
        <dbReference type="EMBL" id="AVR75985.1"/>
    </source>
</evidence>
<sequence length="86" mass="9673">MYCKDCGEVMEGDGFSVVVHCPNADFLFWYDKEPDASPVHCENIDQCSYCQGTGEVEGIPIDGGPHYHWMKPKKHKCYKCNGTGHT</sequence>
<dbReference type="EMBL" id="MG676224">
    <property type="protein sequence ID" value="AVR75985.1"/>
    <property type="molecule type" value="Genomic_DNA"/>
</dbReference>
<reference evidence="1 2" key="1">
    <citation type="submission" date="2017-12" db="EMBL/GenBank/DDBJ databases">
        <title>Genomic characterization of T5-related Aeromonas hydrophila phages AhSzq-1 and AhSzw-1 and proposal to be two new species.</title>
        <authorList>
            <person name="Chen L."/>
            <person name="Yuan S."/>
            <person name="Ma Y."/>
        </authorList>
    </citation>
    <scope>NUCLEOTIDE SEQUENCE [LARGE SCALE GENOMIC DNA]</scope>
    <source>
        <strain evidence="1">Seawater</strain>
    </source>
</reference>
<gene>
    <name evidence="1" type="ORF">AhSzq1_92</name>
</gene>
<protein>
    <submittedName>
        <fullName evidence="1">Uncharacterized protein</fullName>
    </submittedName>
</protein>
<accession>A0A2R4ALS4</accession>
<evidence type="ECO:0000313" key="2">
    <source>
        <dbReference type="Proteomes" id="UP000244741"/>
    </source>
</evidence>
<organism evidence="1 2">
    <name type="scientific">Aeromonas phage AhSzq-1</name>
    <dbReference type="NCBI Taxonomy" id="2138298"/>
    <lineage>
        <taxon>Viruses</taxon>
        <taxon>Duplodnaviria</taxon>
        <taxon>Heunggongvirae</taxon>
        <taxon>Uroviricota</taxon>
        <taxon>Caudoviricetes</taxon>
        <taxon>Demerecviridae</taxon>
        <taxon>Shenzhenvirus</taxon>
        <taxon>Shenzhenvirus AhSzq1</taxon>
    </lineage>
</organism>
<dbReference type="Proteomes" id="UP000244741">
    <property type="component" value="Segment"/>
</dbReference>
<keyword evidence="2" id="KW-1185">Reference proteome</keyword>
<name>A0A2R4ALS4_9CAUD</name>